<evidence type="ECO:0000256" key="4">
    <source>
        <dbReference type="ARBA" id="ARBA00022801"/>
    </source>
</evidence>
<evidence type="ECO:0000256" key="3">
    <source>
        <dbReference type="ARBA" id="ARBA00022729"/>
    </source>
</evidence>
<dbReference type="InterPro" id="IPR009003">
    <property type="entry name" value="Peptidase_S1_PA"/>
</dbReference>
<keyword evidence="3 8" id="KW-0732">Signal</keyword>
<keyword evidence="7" id="KW-1015">Disulfide bond</keyword>
<dbReference type="Gene3D" id="2.40.10.10">
    <property type="entry name" value="Trypsin-like serine proteases"/>
    <property type="match status" value="2"/>
</dbReference>
<keyword evidence="2" id="KW-0645">Protease</keyword>
<evidence type="ECO:0000256" key="8">
    <source>
        <dbReference type="SAM" id="SignalP"/>
    </source>
</evidence>
<gene>
    <name evidence="10" type="ORF">M1O15_20315</name>
</gene>
<dbReference type="PIRSF" id="PIRSF001134">
    <property type="entry name" value="Streptogrisin"/>
    <property type="match status" value="1"/>
</dbReference>
<dbReference type="RefSeq" id="WP_248635478.1">
    <property type="nucleotide sequence ID" value="NZ_JALPTH010000020.1"/>
</dbReference>
<dbReference type="Proteomes" id="UP001522868">
    <property type="component" value="Unassembled WGS sequence"/>
</dbReference>
<dbReference type="InterPro" id="IPR043504">
    <property type="entry name" value="Peptidase_S1_PA_chymotrypsin"/>
</dbReference>
<dbReference type="CDD" id="cd21112">
    <property type="entry name" value="alphaLP-like"/>
    <property type="match status" value="1"/>
</dbReference>
<comment type="caution">
    <text evidence="10">The sequence shown here is derived from an EMBL/GenBank/DDBJ whole genome shotgun (WGS) entry which is preliminary data.</text>
</comment>
<dbReference type="EMBL" id="JALPTH010000020">
    <property type="protein sequence ID" value="MCK8679693.1"/>
    <property type="molecule type" value="Genomic_DNA"/>
</dbReference>
<feature type="chain" id="PRO_5047135414" evidence="8">
    <location>
        <begin position="27"/>
        <end position="399"/>
    </location>
</feature>
<dbReference type="InterPro" id="IPR004236">
    <property type="entry name" value="Pept_S1_alpha_lytic"/>
</dbReference>
<dbReference type="InterPro" id="IPR001316">
    <property type="entry name" value="Pept_S1A_streptogrisin"/>
</dbReference>
<comment type="similarity">
    <text evidence="1">Belongs to the peptidase S1 family.</text>
</comment>
<organism evidence="10 11">
    <name type="scientific">Streptomyces lichenis</name>
    <dbReference type="NCBI Taxonomy" id="2306967"/>
    <lineage>
        <taxon>Bacteria</taxon>
        <taxon>Bacillati</taxon>
        <taxon>Actinomycetota</taxon>
        <taxon>Actinomycetes</taxon>
        <taxon>Kitasatosporales</taxon>
        <taxon>Streptomycetaceae</taxon>
        <taxon>Streptomyces</taxon>
    </lineage>
</organism>
<evidence type="ECO:0000256" key="5">
    <source>
        <dbReference type="ARBA" id="ARBA00022825"/>
    </source>
</evidence>
<evidence type="ECO:0000256" key="2">
    <source>
        <dbReference type="ARBA" id="ARBA00022670"/>
    </source>
</evidence>
<keyword evidence="4" id="KW-0378">Hydrolase</keyword>
<dbReference type="PROSITE" id="PS00134">
    <property type="entry name" value="TRYPSIN_HIS"/>
    <property type="match status" value="1"/>
</dbReference>
<reference evidence="10 11" key="1">
    <citation type="submission" date="2022-04" db="EMBL/GenBank/DDBJ databases">
        <title>Streptomyces sp. nov. LCR6-01 isolated from Lichen of Dirinaria sp.</title>
        <authorList>
            <person name="Kanchanasin P."/>
            <person name="Tanasupawat S."/>
            <person name="Phongsopitanun W."/>
        </authorList>
    </citation>
    <scope>NUCLEOTIDE SEQUENCE [LARGE SCALE GENOMIC DNA]</scope>
    <source>
        <strain evidence="10 11">LCR6-01</strain>
    </source>
</reference>
<feature type="domain" description="Peptidase S1A alpha-lytic prodomain" evidence="9">
    <location>
        <begin position="120"/>
        <end position="175"/>
    </location>
</feature>
<evidence type="ECO:0000313" key="11">
    <source>
        <dbReference type="Proteomes" id="UP001522868"/>
    </source>
</evidence>
<evidence type="ECO:0000259" key="9">
    <source>
        <dbReference type="Pfam" id="PF02983"/>
    </source>
</evidence>
<dbReference type="PROSITE" id="PS00135">
    <property type="entry name" value="TRYPSIN_SER"/>
    <property type="match status" value="1"/>
</dbReference>
<evidence type="ECO:0000313" key="10">
    <source>
        <dbReference type="EMBL" id="MCK8679693.1"/>
    </source>
</evidence>
<dbReference type="Gene3D" id="3.30.300.50">
    <property type="match status" value="1"/>
</dbReference>
<evidence type="ECO:0000256" key="6">
    <source>
        <dbReference type="ARBA" id="ARBA00023145"/>
    </source>
</evidence>
<dbReference type="PRINTS" id="PR00861">
    <property type="entry name" value="ALYTICPTASE"/>
</dbReference>
<dbReference type="InterPro" id="IPR035070">
    <property type="entry name" value="Streptogrisin_prodomain"/>
</dbReference>
<keyword evidence="5" id="KW-0720">Serine protease</keyword>
<feature type="signal peptide" evidence="8">
    <location>
        <begin position="1"/>
        <end position="26"/>
    </location>
</feature>
<sequence>MSVRISRKYALAVSAAALLSVTAVTGASSAAAGESAPRYQPEMVKALAASLGVSEQAAVERLDQQDAQQRRLAGLAGKGIAADGAFFSSAGKLTVNAEDAAGAARIERAGLDARVPARGEEELERVKAKLDAVAAKRVPSGIASWGVDLASDTVTVEVSSDKGAAAKAFLAEAAKHGSAVKVVRGQEELSPQAVIYPGSQMTFNGYLCSVGYGAKDRNGKQYLVTAGHCIEDLPVLSYNGTRFAKGTHSRFALGTRSVDMGIAAIDSGNSIATSVGTWGNGSSVAVKGSSRAASGAALCKSGQTTKWTCGKVSSYNVSVTYTDQNGGPDTVVSGLASSSVCTQGGDSGGAYISGNQAQGMTSGGPTGQKCTGGVNSRGSSYFQPLDDALSYYGLTLNTN</sequence>
<evidence type="ECO:0000256" key="7">
    <source>
        <dbReference type="ARBA" id="ARBA00023157"/>
    </source>
</evidence>
<keyword evidence="11" id="KW-1185">Reference proteome</keyword>
<dbReference type="SUPFAM" id="SSF50494">
    <property type="entry name" value="Trypsin-like serine proteases"/>
    <property type="match status" value="1"/>
</dbReference>
<dbReference type="InterPro" id="IPR018114">
    <property type="entry name" value="TRYPSIN_HIS"/>
</dbReference>
<dbReference type="Pfam" id="PF02983">
    <property type="entry name" value="Pro_Al_protease"/>
    <property type="match status" value="1"/>
</dbReference>
<protein>
    <submittedName>
        <fullName evidence="10">S1 family peptidase</fullName>
    </submittedName>
</protein>
<proteinExistence type="inferred from homology"/>
<keyword evidence="6" id="KW-0865">Zymogen</keyword>
<evidence type="ECO:0000256" key="1">
    <source>
        <dbReference type="ARBA" id="ARBA00007664"/>
    </source>
</evidence>
<dbReference type="InterPro" id="IPR033116">
    <property type="entry name" value="TRYPSIN_SER"/>
</dbReference>
<name>A0ABT0IED2_9ACTN</name>
<accession>A0ABT0IED2</accession>